<evidence type="ECO:0000313" key="3">
    <source>
        <dbReference type="Proteomes" id="UP001321473"/>
    </source>
</evidence>
<proteinExistence type="predicted"/>
<feature type="compositionally biased region" description="Polar residues" evidence="1">
    <location>
        <begin position="83"/>
        <end position="93"/>
    </location>
</feature>
<keyword evidence="3" id="KW-1185">Reference proteome</keyword>
<sequence length="123" mass="13946">MSPFCSPELNLASNNKRHEISQAKKCIQQHNEEAPRNDNEKEASPGEKNVAREEKKRELRTEQRLGLRHRGALDHSASRHSGGASTRTLWETTSYREEEPPDSPAGVHPPARSMAAFHQAWLR</sequence>
<feature type="region of interest" description="Disordered" evidence="1">
    <location>
        <begin position="23"/>
        <end position="123"/>
    </location>
</feature>
<organism evidence="2 3">
    <name type="scientific">Amblyomma americanum</name>
    <name type="common">Lone star tick</name>
    <dbReference type="NCBI Taxonomy" id="6943"/>
    <lineage>
        <taxon>Eukaryota</taxon>
        <taxon>Metazoa</taxon>
        <taxon>Ecdysozoa</taxon>
        <taxon>Arthropoda</taxon>
        <taxon>Chelicerata</taxon>
        <taxon>Arachnida</taxon>
        <taxon>Acari</taxon>
        <taxon>Parasitiformes</taxon>
        <taxon>Ixodida</taxon>
        <taxon>Ixodoidea</taxon>
        <taxon>Ixodidae</taxon>
        <taxon>Amblyomminae</taxon>
        <taxon>Amblyomma</taxon>
    </lineage>
</organism>
<feature type="non-terminal residue" evidence="2">
    <location>
        <position position="123"/>
    </location>
</feature>
<dbReference type="AlphaFoldDB" id="A0AAQ4EDN7"/>
<accession>A0AAQ4EDN7</accession>
<evidence type="ECO:0000313" key="2">
    <source>
        <dbReference type="EMBL" id="KAK8772770.1"/>
    </source>
</evidence>
<comment type="caution">
    <text evidence="2">The sequence shown here is derived from an EMBL/GenBank/DDBJ whole genome shotgun (WGS) entry which is preliminary data.</text>
</comment>
<dbReference type="EMBL" id="JARKHS020017842">
    <property type="protein sequence ID" value="KAK8772770.1"/>
    <property type="molecule type" value="Genomic_DNA"/>
</dbReference>
<feature type="compositionally biased region" description="Basic and acidic residues" evidence="1">
    <location>
        <begin position="30"/>
        <end position="77"/>
    </location>
</feature>
<name>A0AAQ4EDN7_AMBAM</name>
<protein>
    <submittedName>
        <fullName evidence="2">Uncharacterized protein</fullName>
    </submittedName>
</protein>
<evidence type="ECO:0000256" key="1">
    <source>
        <dbReference type="SAM" id="MobiDB-lite"/>
    </source>
</evidence>
<dbReference type="Proteomes" id="UP001321473">
    <property type="component" value="Unassembled WGS sequence"/>
</dbReference>
<reference evidence="2 3" key="1">
    <citation type="journal article" date="2023" name="Arcadia Sci">
        <title>De novo assembly of a long-read Amblyomma americanum tick genome.</title>
        <authorList>
            <person name="Chou S."/>
            <person name="Poskanzer K.E."/>
            <person name="Rollins M."/>
            <person name="Thuy-Boun P.S."/>
        </authorList>
    </citation>
    <scope>NUCLEOTIDE SEQUENCE [LARGE SCALE GENOMIC DNA]</scope>
    <source>
        <strain evidence="2">F_SG_1</strain>
        <tissue evidence="2">Salivary glands</tissue>
    </source>
</reference>
<gene>
    <name evidence="2" type="ORF">V5799_023986</name>
</gene>